<proteinExistence type="predicted"/>
<protein>
    <recommendedName>
        <fullName evidence="4">Lipoprotein</fullName>
    </recommendedName>
</protein>
<dbReference type="PROSITE" id="PS51257">
    <property type="entry name" value="PROKAR_LIPOPROTEIN"/>
    <property type="match status" value="1"/>
</dbReference>
<reference evidence="2 3" key="1">
    <citation type="submission" date="2021-05" db="EMBL/GenBank/DDBJ databases">
        <title>Comparative genomic studies on the polysaccharide-degrading batcterial strains of the Flammeovirga genus.</title>
        <authorList>
            <person name="Zewei F."/>
            <person name="Zheng Z."/>
            <person name="Yu L."/>
            <person name="Ruyue G."/>
            <person name="Yanhong M."/>
            <person name="Yuanyuan C."/>
            <person name="Jingyan G."/>
            <person name="Wenjun H."/>
        </authorList>
    </citation>
    <scope>NUCLEOTIDE SEQUENCE [LARGE SCALE GENOMIC DNA]</scope>
    <source>
        <strain evidence="2 3">YS10</strain>
    </source>
</reference>
<dbReference type="EMBL" id="CP076128">
    <property type="protein sequence ID" value="QWG06446.1"/>
    <property type="molecule type" value="Genomic_DNA"/>
</dbReference>
<gene>
    <name evidence="2" type="ORF">KM029_14050</name>
</gene>
<name>A0ABX8GSF5_9BACT</name>
<organism evidence="2 3">
    <name type="scientific">Flammeovirga kamogawensis</name>
    <dbReference type="NCBI Taxonomy" id="373891"/>
    <lineage>
        <taxon>Bacteria</taxon>
        <taxon>Pseudomonadati</taxon>
        <taxon>Bacteroidota</taxon>
        <taxon>Cytophagia</taxon>
        <taxon>Cytophagales</taxon>
        <taxon>Flammeovirgaceae</taxon>
        <taxon>Flammeovirga</taxon>
    </lineage>
</organism>
<feature type="signal peptide" evidence="1">
    <location>
        <begin position="1"/>
        <end position="25"/>
    </location>
</feature>
<accession>A0ABX8GSF5</accession>
<keyword evidence="1" id="KW-0732">Signal</keyword>
<evidence type="ECO:0008006" key="4">
    <source>
        <dbReference type="Google" id="ProtNLM"/>
    </source>
</evidence>
<evidence type="ECO:0000313" key="2">
    <source>
        <dbReference type="EMBL" id="QWG06446.1"/>
    </source>
</evidence>
<feature type="chain" id="PRO_5045462985" description="Lipoprotein" evidence="1">
    <location>
        <begin position="26"/>
        <end position="150"/>
    </location>
</feature>
<evidence type="ECO:0000256" key="1">
    <source>
        <dbReference type="SAM" id="SignalP"/>
    </source>
</evidence>
<dbReference type="Proteomes" id="UP000682802">
    <property type="component" value="Chromosome 1"/>
</dbReference>
<sequence length="150" mass="16488">MKNLMINYLSIFILPFLLTSCFENTDDVSINTSQYVEGQYIISGFGLEGASEVASLSADELGSSYISITSSSDTLVTVRLVLSTEIVDFTWNLQGQHVKDTGASSEYPYTITPGTSSLNNLHIYITEDKKLKAVFDPVLQPNIKVIYASL</sequence>
<dbReference type="RefSeq" id="WP_144073867.1">
    <property type="nucleotide sequence ID" value="NZ_CP076128.1"/>
</dbReference>
<keyword evidence="3" id="KW-1185">Reference proteome</keyword>
<evidence type="ECO:0000313" key="3">
    <source>
        <dbReference type="Proteomes" id="UP000682802"/>
    </source>
</evidence>